<dbReference type="InterPro" id="IPR012347">
    <property type="entry name" value="Ferritin-like"/>
</dbReference>
<dbReference type="InterPro" id="IPR007814">
    <property type="entry name" value="PaaA_PaaC"/>
</dbReference>
<dbReference type="Proteomes" id="UP000019151">
    <property type="component" value="Chromosome"/>
</dbReference>
<evidence type="ECO:0000313" key="2">
    <source>
        <dbReference type="EMBL" id="AHG91253.1"/>
    </source>
</evidence>
<gene>
    <name evidence="2" type="ORF">J421_3716</name>
</gene>
<dbReference type="SUPFAM" id="SSF47240">
    <property type="entry name" value="Ferritin-like"/>
    <property type="match status" value="1"/>
</dbReference>
<dbReference type="Gene3D" id="1.20.1260.10">
    <property type="match status" value="1"/>
</dbReference>
<dbReference type="InterPro" id="IPR052703">
    <property type="entry name" value="Aromatic_CoA_ox/epox"/>
</dbReference>
<dbReference type="HOGENOM" id="CLU_070585_0_0_0"/>
<dbReference type="PANTHER" id="PTHR30458">
    <property type="entry name" value="PHENYLACETIC ACID DEGRADATION PROTEIN PAA"/>
    <property type="match status" value="1"/>
</dbReference>
<organism evidence="2 3">
    <name type="scientific">Gemmatirosa kalamazoonensis</name>
    <dbReference type="NCBI Taxonomy" id="861299"/>
    <lineage>
        <taxon>Bacteria</taxon>
        <taxon>Pseudomonadati</taxon>
        <taxon>Gemmatimonadota</taxon>
        <taxon>Gemmatimonadia</taxon>
        <taxon>Gemmatimonadales</taxon>
        <taxon>Gemmatimonadaceae</taxon>
        <taxon>Gemmatirosa</taxon>
    </lineage>
</organism>
<name>W0RP70_9BACT</name>
<dbReference type="AlphaFoldDB" id="W0RP70"/>
<evidence type="ECO:0000256" key="1">
    <source>
        <dbReference type="SAM" id="MobiDB-lite"/>
    </source>
</evidence>
<dbReference type="FunFam" id="1.20.1260.10:FF:000012">
    <property type="entry name" value="1,2-phenylacetyl-CoA epoxidase, subunit C"/>
    <property type="match status" value="1"/>
</dbReference>
<dbReference type="GO" id="GO:0010124">
    <property type="term" value="P:phenylacetate catabolic process"/>
    <property type="evidence" value="ECO:0007669"/>
    <property type="project" value="InterPro"/>
</dbReference>
<proteinExistence type="predicted"/>
<protein>
    <submittedName>
        <fullName evidence="2">Phenylacetate-CoA oxygenase, PaaI subunit</fullName>
    </submittedName>
</protein>
<accession>W0RP70</accession>
<dbReference type="InterPro" id="IPR011882">
    <property type="entry name" value="PaaC"/>
</dbReference>
<dbReference type="PATRIC" id="fig|861299.3.peg.3771"/>
<feature type="region of interest" description="Disordered" evidence="1">
    <location>
        <begin position="1"/>
        <end position="24"/>
    </location>
</feature>
<dbReference type="NCBIfam" id="TIGR02158">
    <property type="entry name" value="PA_CoA_Oxy3"/>
    <property type="match status" value="1"/>
</dbReference>
<dbReference type="eggNOG" id="COG3396">
    <property type="taxonomic scope" value="Bacteria"/>
</dbReference>
<sequence length="290" mass="31722">MGYGNPPDEPETGAGSDAPPAVRPLSATAGHVVPTWTSGVTDNALAEYLLRLGDDRLVLGQRLAEWCGHGPILEEDIALANISLDLFGQAALLLKLAGETEGKGRDEDALAFLRDAVEFRNVQLVELPKGDFGFTIARQFLFDAYSELCYAELARSTHAELAGIASKAHKEIRYHLRHSTDWILKLGDGTPESHARVQSAFDDLWRFTGELFESDDVDRAVAEQGIGVDPSTLRPRWRTRVEAVLAEATLRVPNDGVMASGGRRGRHTEYLGHMLAEMQSVARAHPGAQW</sequence>
<dbReference type="EMBL" id="CP007128">
    <property type="protein sequence ID" value="AHG91253.1"/>
    <property type="molecule type" value="Genomic_DNA"/>
</dbReference>
<keyword evidence="3" id="KW-1185">Reference proteome</keyword>
<dbReference type="STRING" id="861299.J421_3716"/>
<dbReference type="PIRSF" id="PIRSF037834">
    <property type="entry name" value="PA_CoA_Oase3"/>
    <property type="match status" value="1"/>
</dbReference>
<dbReference type="PANTHER" id="PTHR30458:SF0">
    <property type="entry name" value="1,2-PHENYLACETYL-COA EPOXIDASE, SUBUNIT C"/>
    <property type="match status" value="1"/>
</dbReference>
<dbReference type="Pfam" id="PF05138">
    <property type="entry name" value="PaaA_PaaC"/>
    <property type="match status" value="1"/>
</dbReference>
<dbReference type="InterPro" id="IPR009078">
    <property type="entry name" value="Ferritin-like_SF"/>
</dbReference>
<dbReference type="KEGG" id="gba:J421_3716"/>
<evidence type="ECO:0000313" key="3">
    <source>
        <dbReference type="Proteomes" id="UP000019151"/>
    </source>
</evidence>
<dbReference type="InParanoid" id="W0RP70"/>
<dbReference type="GO" id="GO:0005829">
    <property type="term" value="C:cytosol"/>
    <property type="evidence" value="ECO:0007669"/>
    <property type="project" value="TreeGrafter"/>
</dbReference>
<reference evidence="2 3" key="1">
    <citation type="journal article" date="2014" name="Genome Announc.">
        <title>Genome Sequence and Methylome of Soil Bacterium Gemmatirosa kalamazoonensis KBS708T, a Member of the Rarely Cultivated Gemmatimonadetes Phylum.</title>
        <authorList>
            <person name="Debruyn J.M."/>
            <person name="Radosevich M."/>
            <person name="Wommack K.E."/>
            <person name="Polson S.W."/>
            <person name="Hauser L.J."/>
            <person name="Fawaz M.N."/>
            <person name="Korlach J."/>
            <person name="Tsai Y.C."/>
        </authorList>
    </citation>
    <scope>NUCLEOTIDE SEQUENCE [LARGE SCALE GENOMIC DNA]</scope>
    <source>
        <strain evidence="2 3">KBS708</strain>
    </source>
</reference>